<proteinExistence type="predicted"/>
<feature type="domain" description="ABC transporter" evidence="5">
    <location>
        <begin position="328"/>
        <end position="540"/>
    </location>
</feature>
<feature type="domain" description="ABC transporter" evidence="5">
    <location>
        <begin position="4"/>
        <end position="257"/>
    </location>
</feature>
<dbReference type="AlphaFoldDB" id="A0A9D1DHN3"/>
<dbReference type="InterPro" id="IPR003593">
    <property type="entry name" value="AAA+_ATPase"/>
</dbReference>
<dbReference type="InterPro" id="IPR051309">
    <property type="entry name" value="ABCF_ATPase"/>
</dbReference>
<reference evidence="6" key="2">
    <citation type="journal article" date="2021" name="PeerJ">
        <title>Extensive microbial diversity within the chicken gut microbiome revealed by metagenomics and culture.</title>
        <authorList>
            <person name="Gilroy R."/>
            <person name="Ravi A."/>
            <person name="Getino M."/>
            <person name="Pursley I."/>
            <person name="Horton D.L."/>
            <person name="Alikhan N.F."/>
            <person name="Baker D."/>
            <person name="Gharbi K."/>
            <person name="Hall N."/>
            <person name="Watson M."/>
            <person name="Adriaenssens E.M."/>
            <person name="Foster-Nyarko E."/>
            <person name="Jarju S."/>
            <person name="Secka A."/>
            <person name="Antonio M."/>
            <person name="Oren A."/>
            <person name="Chaudhuri R.R."/>
            <person name="La Ragione R."/>
            <person name="Hildebrand F."/>
            <person name="Pallen M.J."/>
        </authorList>
    </citation>
    <scope>NUCLEOTIDE SEQUENCE</scope>
    <source>
        <strain evidence="6">ChiBcec15-4380</strain>
    </source>
</reference>
<evidence type="ECO:0000313" key="6">
    <source>
        <dbReference type="EMBL" id="HIR50825.1"/>
    </source>
</evidence>
<reference evidence="6" key="1">
    <citation type="submission" date="2020-10" db="EMBL/GenBank/DDBJ databases">
        <authorList>
            <person name="Gilroy R."/>
        </authorList>
    </citation>
    <scope>NUCLEOTIDE SEQUENCE</scope>
    <source>
        <strain evidence="6">ChiBcec15-4380</strain>
    </source>
</reference>
<protein>
    <submittedName>
        <fullName evidence="6">ABC-F family ATP-binding cassette domain-containing protein</fullName>
    </submittedName>
</protein>
<dbReference type="Pfam" id="PF00005">
    <property type="entry name" value="ABC_tran"/>
    <property type="match status" value="2"/>
</dbReference>
<evidence type="ECO:0000313" key="7">
    <source>
        <dbReference type="Proteomes" id="UP000824239"/>
    </source>
</evidence>
<dbReference type="PROSITE" id="PS50893">
    <property type="entry name" value="ABC_TRANSPORTER_2"/>
    <property type="match status" value="2"/>
</dbReference>
<sequence>MIDLIVKDLVKSFDADDNILDGLSFEVQAGERVGIMGRNGAGKTTLFRILTGEIGCDSGEVTFAPGKKVGLISQIPNYPADYTVEQVLRTAFRELEKWKAQLSQLEAQMGEQPDRAVLAQYDTLTDRFTTGGGYEMEVDLQKVVNGLNIPPEMRQRQFSMLSGGEKTRVNLARLLLEKTDILLLDEPTNHLDMKSVEWLEEYILRFKGTVLTISHDRYFLDRIVQRIVELRGGKAEFYTGNYSAYVVEKQARFDLQLKQYEQEQAKLKQLGYTVERMKGWGINNRSLYRRAMSIQHRMERIEKTERPVQEKQLKLRFEEKDFFGDEVFTIRDLGKSFDGKTLFDHVDLEVKGGERIALLGDNGTGKSTFLKILLGETLADHGRIRFGPTVKTAYLPQIIHFDHPERTLYDTMLYEKNCTPQVARDRLGAFLFQGEDVFKTVSTLSGGEQSRLRLCMLMDEKINLLILDEPTNHLDIASREWIESAVEDYEGTLLFVSHDRYFVDRFATRIWVLEDGTIRDYRCGYEKYRSILAHEAEKAKAAPAPKAEKTEKPKAEKPKQKGGDKALEKKLRAVEREVEKQEALVAGFDPQIAAAASDYQELTRLLQEKEAAEAKLEELMEQWEQLSLELES</sequence>
<gene>
    <name evidence="6" type="ORF">IAA53_06010</name>
</gene>
<dbReference type="PANTHER" id="PTHR42855:SF2">
    <property type="entry name" value="DRUG RESISTANCE ABC TRANSPORTER,ATP-BINDING PROTEIN"/>
    <property type="match status" value="1"/>
</dbReference>
<dbReference type="Gene3D" id="3.40.50.300">
    <property type="entry name" value="P-loop containing nucleotide triphosphate hydrolases"/>
    <property type="match status" value="2"/>
</dbReference>
<dbReference type="EMBL" id="DVHE01000048">
    <property type="protein sequence ID" value="HIR50825.1"/>
    <property type="molecule type" value="Genomic_DNA"/>
</dbReference>
<dbReference type="Proteomes" id="UP000824239">
    <property type="component" value="Unassembled WGS sequence"/>
</dbReference>
<feature type="region of interest" description="Disordered" evidence="4">
    <location>
        <begin position="539"/>
        <end position="568"/>
    </location>
</feature>
<name>A0A9D1DHN3_9FIRM</name>
<comment type="caution">
    <text evidence="6">The sequence shown here is derived from an EMBL/GenBank/DDBJ whole genome shotgun (WGS) entry which is preliminary data.</text>
</comment>
<evidence type="ECO:0000256" key="1">
    <source>
        <dbReference type="ARBA" id="ARBA00022737"/>
    </source>
</evidence>
<dbReference type="CDD" id="cd03221">
    <property type="entry name" value="ABCF_EF-3"/>
    <property type="match status" value="2"/>
</dbReference>
<dbReference type="GO" id="GO:0016887">
    <property type="term" value="F:ATP hydrolysis activity"/>
    <property type="evidence" value="ECO:0007669"/>
    <property type="project" value="InterPro"/>
</dbReference>
<dbReference type="InterPro" id="IPR032781">
    <property type="entry name" value="ABC_tran_Xtn"/>
</dbReference>
<keyword evidence="3 6" id="KW-0067">ATP-binding</keyword>
<keyword evidence="1" id="KW-0677">Repeat</keyword>
<evidence type="ECO:0000256" key="3">
    <source>
        <dbReference type="ARBA" id="ARBA00022840"/>
    </source>
</evidence>
<dbReference type="FunFam" id="3.40.50.300:FF:000309">
    <property type="entry name" value="ABC transporter ATP-binding protein"/>
    <property type="match status" value="1"/>
</dbReference>
<evidence type="ECO:0000259" key="5">
    <source>
        <dbReference type="PROSITE" id="PS50893"/>
    </source>
</evidence>
<dbReference type="PANTHER" id="PTHR42855">
    <property type="entry name" value="ABC TRANSPORTER ATP-BINDING SUBUNIT"/>
    <property type="match status" value="1"/>
</dbReference>
<evidence type="ECO:0000256" key="2">
    <source>
        <dbReference type="ARBA" id="ARBA00022741"/>
    </source>
</evidence>
<dbReference type="SMART" id="SM00382">
    <property type="entry name" value="AAA"/>
    <property type="match status" value="2"/>
</dbReference>
<dbReference type="GO" id="GO:0003677">
    <property type="term" value="F:DNA binding"/>
    <property type="evidence" value="ECO:0007669"/>
    <property type="project" value="InterPro"/>
</dbReference>
<dbReference type="FunFam" id="3.40.50.300:FF:000011">
    <property type="entry name" value="Putative ABC transporter ATP-binding component"/>
    <property type="match status" value="1"/>
</dbReference>
<dbReference type="InterPro" id="IPR017871">
    <property type="entry name" value="ABC_transporter-like_CS"/>
</dbReference>
<keyword evidence="2" id="KW-0547">Nucleotide-binding</keyword>
<dbReference type="SUPFAM" id="SSF52540">
    <property type="entry name" value="P-loop containing nucleoside triphosphate hydrolases"/>
    <property type="match status" value="2"/>
</dbReference>
<dbReference type="PROSITE" id="PS00211">
    <property type="entry name" value="ABC_TRANSPORTER_1"/>
    <property type="match status" value="2"/>
</dbReference>
<evidence type="ECO:0000256" key="4">
    <source>
        <dbReference type="SAM" id="MobiDB-lite"/>
    </source>
</evidence>
<accession>A0A9D1DHN3</accession>
<organism evidence="6 7">
    <name type="scientific">Candidatus Avoscillospira avicola</name>
    <dbReference type="NCBI Taxonomy" id="2840706"/>
    <lineage>
        <taxon>Bacteria</taxon>
        <taxon>Bacillati</taxon>
        <taxon>Bacillota</taxon>
        <taxon>Clostridia</taxon>
        <taxon>Eubacteriales</taxon>
        <taxon>Oscillospiraceae</taxon>
        <taxon>Oscillospiraceae incertae sedis</taxon>
        <taxon>Candidatus Avoscillospira</taxon>
    </lineage>
</organism>
<dbReference type="InterPro" id="IPR003439">
    <property type="entry name" value="ABC_transporter-like_ATP-bd"/>
</dbReference>
<dbReference type="Pfam" id="PF12848">
    <property type="entry name" value="ABC_tran_Xtn"/>
    <property type="match status" value="1"/>
</dbReference>
<dbReference type="GO" id="GO:0005524">
    <property type="term" value="F:ATP binding"/>
    <property type="evidence" value="ECO:0007669"/>
    <property type="project" value="UniProtKB-KW"/>
</dbReference>
<dbReference type="InterPro" id="IPR027417">
    <property type="entry name" value="P-loop_NTPase"/>
</dbReference>